<dbReference type="InterPro" id="IPR003347">
    <property type="entry name" value="JmjC_dom"/>
</dbReference>
<proteinExistence type="predicted"/>
<dbReference type="PANTHER" id="PTHR12461">
    <property type="entry name" value="HYPOXIA-INDUCIBLE FACTOR 1 ALPHA INHIBITOR-RELATED"/>
    <property type="match status" value="1"/>
</dbReference>
<sequence>MLTPAHASASLLNVTFVNDLQRTDCSLYWHGSAPSGPRKDFGPIFAGLHKELEVSEGHVFTFARAGTLTPLLRVTVTSQVHRYILNDTVANEAESTACAASLQSDASLPAACSSVLSCTDCVRVPGCGWCVISHAIATSSTCNDANAEDRSADEWLSLAKKLMNPENSSGLPSLREAYQALERGTRQALKKDNATTSPIHLLLAEMRAKLEGIIDEADADYLISTTRHASLSSLKPQNVPRRKMADANAFISRAQPVIITDLFSNSTDSRHPIPQKWTLEYLKRFMHGGLYNVAADAQRLCCQYYEPRRVAAEAGYPYPFAPTTHLYRDDFKGFVGTLRRANSADALLHYMHDVVMERDGAAVVAGKQATQQLASDLAATLAALWPLAEMQPFFAGIANAKLWIGQKGVTMRLHYDSSDNLYVMAWGRKRAILAEPGQFGALYPYPNGHPLAGSSQVNLSDPDLERHPGFAHATLWETVVGPGDVLYLPAYWWHQFEQPFEDTASVNFWSYERTDSPPVNVRDRRLQTNALHDHMERQIVKAFKNKAGVVLSSLASGRVKKKFWERANRTLHEAADDWRKWMLSLPNAPSEDAYNATELISDFLQRHRDVLKQRWPGWVPGIEWNMSKMTALEPHLRGRCKPATKTATFSSVCRSP</sequence>
<dbReference type="SMART" id="SM00558">
    <property type="entry name" value="JmjC"/>
    <property type="match status" value="1"/>
</dbReference>
<reference evidence="2" key="1">
    <citation type="submission" date="2021-02" db="EMBL/GenBank/DDBJ databases">
        <authorList>
            <person name="Dougan E. K."/>
            <person name="Rhodes N."/>
            <person name="Thang M."/>
            <person name="Chan C."/>
        </authorList>
    </citation>
    <scope>NUCLEOTIDE SEQUENCE</scope>
</reference>
<accession>A0A812VUG8</accession>
<dbReference type="PANTHER" id="PTHR12461:SF105">
    <property type="entry name" value="HYPOXIA-INDUCIBLE FACTOR 1-ALPHA INHIBITOR"/>
    <property type="match status" value="1"/>
</dbReference>
<dbReference type="OrthoDB" id="415358at2759"/>
<feature type="domain" description="JmjC" evidence="1">
    <location>
        <begin position="366"/>
        <end position="525"/>
    </location>
</feature>
<protein>
    <submittedName>
        <fullName evidence="2">HIF1AN protein</fullName>
    </submittedName>
</protein>
<comment type="caution">
    <text evidence="2">The sequence shown here is derived from an EMBL/GenBank/DDBJ whole genome shotgun (WGS) entry which is preliminary data.</text>
</comment>
<evidence type="ECO:0000259" key="1">
    <source>
        <dbReference type="PROSITE" id="PS51184"/>
    </source>
</evidence>
<dbReference type="SUPFAM" id="SSF51197">
    <property type="entry name" value="Clavaminate synthase-like"/>
    <property type="match status" value="1"/>
</dbReference>
<keyword evidence="3" id="KW-1185">Reference proteome</keyword>
<evidence type="ECO:0000313" key="2">
    <source>
        <dbReference type="EMBL" id="CAE7649627.1"/>
    </source>
</evidence>
<name>A0A812VUG8_SYMPI</name>
<dbReference type="AlphaFoldDB" id="A0A812VUG8"/>
<organism evidence="2 3">
    <name type="scientific">Symbiodinium pilosum</name>
    <name type="common">Dinoflagellate</name>
    <dbReference type="NCBI Taxonomy" id="2952"/>
    <lineage>
        <taxon>Eukaryota</taxon>
        <taxon>Sar</taxon>
        <taxon>Alveolata</taxon>
        <taxon>Dinophyceae</taxon>
        <taxon>Suessiales</taxon>
        <taxon>Symbiodiniaceae</taxon>
        <taxon>Symbiodinium</taxon>
    </lineage>
</organism>
<dbReference type="Gene3D" id="2.60.120.10">
    <property type="entry name" value="Jelly Rolls"/>
    <property type="match status" value="1"/>
</dbReference>
<dbReference type="PROSITE" id="PS51184">
    <property type="entry name" value="JMJC"/>
    <property type="match status" value="1"/>
</dbReference>
<dbReference type="InterPro" id="IPR041667">
    <property type="entry name" value="Cupin_8"/>
</dbReference>
<dbReference type="EMBL" id="CAJNIZ010043097">
    <property type="protein sequence ID" value="CAE7649627.1"/>
    <property type="molecule type" value="Genomic_DNA"/>
</dbReference>
<dbReference type="Pfam" id="PF13621">
    <property type="entry name" value="Cupin_8"/>
    <property type="match status" value="1"/>
</dbReference>
<evidence type="ECO:0000313" key="3">
    <source>
        <dbReference type="Proteomes" id="UP000649617"/>
    </source>
</evidence>
<dbReference type="Proteomes" id="UP000649617">
    <property type="component" value="Unassembled WGS sequence"/>
</dbReference>
<dbReference type="InterPro" id="IPR014710">
    <property type="entry name" value="RmlC-like_jellyroll"/>
</dbReference>
<gene>
    <name evidence="2" type="primary">HIF1AN</name>
    <name evidence="2" type="ORF">SPIL2461_LOCUS17320</name>
</gene>